<evidence type="ECO:0000256" key="1">
    <source>
        <dbReference type="SAM" id="MobiDB-lite"/>
    </source>
</evidence>
<evidence type="ECO:0008006" key="4">
    <source>
        <dbReference type="Google" id="ProtNLM"/>
    </source>
</evidence>
<dbReference type="CDD" id="cd01040">
    <property type="entry name" value="Mb-like"/>
    <property type="match status" value="1"/>
</dbReference>
<dbReference type="SUPFAM" id="SSF46458">
    <property type="entry name" value="Globin-like"/>
    <property type="match status" value="1"/>
</dbReference>
<dbReference type="AlphaFoldDB" id="A0ABD6EBN7"/>
<dbReference type="InterPro" id="IPR044399">
    <property type="entry name" value="Mb-like_M"/>
</dbReference>
<keyword evidence="3" id="KW-1185">Reference proteome</keyword>
<organism evidence="2 3">
    <name type="scientific">Gnathostoma spinigerum</name>
    <dbReference type="NCBI Taxonomy" id="75299"/>
    <lineage>
        <taxon>Eukaryota</taxon>
        <taxon>Metazoa</taxon>
        <taxon>Ecdysozoa</taxon>
        <taxon>Nematoda</taxon>
        <taxon>Chromadorea</taxon>
        <taxon>Rhabditida</taxon>
        <taxon>Spirurina</taxon>
        <taxon>Gnathostomatomorpha</taxon>
        <taxon>Gnathostomatoidea</taxon>
        <taxon>Gnathostomatidae</taxon>
        <taxon>Gnathostoma</taxon>
    </lineage>
</organism>
<feature type="compositionally biased region" description="Basic and acidic residues" evidence="1">
    <location>
        <begin position="228"/>
        <end position="242"/>
    </location>
</feature>
<accession>A0ABD6EBN7</accession>
<dbReference type="EMBL" id="JBGFUD010000552">
    <property type="protein sequence ID" value="MFH4974764.1"/>
    <property type="molecule type" value="Genomic_DNA"/>
</dbReference>
<dbReference type="Gene3D" id="1.10.490.10">
    <property type="entry name" value="Globins"/>
    <property type="match status" value="1"/>
</dbReference>
<dbReference type="InterPro" id="IPR009050">
    <property type="entry name" value="Globin-like_sf"/>
</dbReference>
<dbReference type="Proteomes" id="UP001608902">
    <property type="component" value="Unassembled WGS sequence"/>
</dbReference>
<gene>
    <name evidence="2" type="ORF">AB6A40_001473</name>
</gene>
<proteinExistence type="predicted"/>
<evidence type="ECO:0000313" key="2">
    <source>
        <dbReference type="EMBL" id="MFH4974764.1"/>
    </source>
</evidence>
<name>A0ABD6EBN7_9BILA</name>
<sequence>MGCSLCVPKKRKAVGSYVGSDDANPFETLTKKDRICLRETYQRLSDPKEVLGAIFVDFVCEVAPELKQMFGVERTPKAGMVKMPQLGGHVARMADLFEQLTNLLGYTENLLGAWQLVRKTGRMHTRLAILQINQTSTNNESRDYFNLISDYFELHFVPYLTNEKEEADSDVKKVRFASTYSAATISDVWHRFFHILSTQLTETFEQEKHKQANALSRKTLAPHQQTEQNERNKKKIQERQSEIENNANACEVKKAEELLEDPF</sequence>
<evidence type="ECO:0000313" key="3">
    <source>
        <dbReference type="Proteomes" id="UP001608902"/>
    </source>
</evidence>
<feature type="region of interest" description="Disordered" evidence="1">
    <location>
        <begin position="208"/>
        <end position="248"/>
    </location>
</feature>
<reference evidence="2 3" key="1">
    <citation type="submission" date="2024-08" db="EMBL/GenBank/DDBJ databases">
        <title>Gnathostoma spinigerum genome.</title>
        <authorList>
            <person name="Gonzalez-Bertolin B."/>
            <person name="Monzon S."/>
            <person name="Zaballos A."/>
            <person name="Jimenez P."/>
            <person name="Dekumyoy P."/>
            <person name="Varona S."/>
            <person name="Cuesta I."/>
            <person name="Sumanam S."/>
            <person name="Adisakwattana P."/>
            <person name="Gasser R.B."/>
            <person name="Hernandez-Gonzalez A."/>
            <person name="Young N.D."/>
            <person name="Perteguer M.J."/>
        </authorList>
    </citation>
    <scope>NUCLEOTIDE SEQUENCE [LARGE SCALE GENOMIC DNA]</scope>
    <source>
        <strain evidence="2">AL3</strain>
        <tissue evidence="2">Liver</tissue>
    </source>
</reference>
<comment type="caution">
    <text evidence="2">The sequence shown here is derived from an EMBL/GenBank/DDBJ whole genome shotgun (WGS) entry which is preliminary data.</text>
</comment>
<dbReference type="InterPro" id="IPR012292">
    <property type="entry name" value="Globin/Proto"/>
</dbReference>
<protein>
    <recommendedName>
        <fullName evidence="4">Neuroglobin</fullName>
    </recommendedName>
</protein>